<evidence type="ECO:0000256" key="9">
    <source>
        <dbReference type="ARBA" id="ARBA00044968"/>
    </source>
</evidence>
<gene>
    <name evidence="11" type="ORF">SAMN05216275_113171</name>
</gene>
<comment type="catalytic activity">
    <reaction evidence="8">
        <text>beta-D-glucose 1-phosphate = beta-D-glucose 6-phosphate</text>
        <dbReference type="Rhea" id="RHEA:20113"/>
        <dbReference type="ChEBI" id="CHEBI:57684"/>
        <dbReference type="ChEBI" id="CHEBI:58247"/>
        <dbReference type="EC" id="5.4.2.6"/>
    </reaction>
</comment>
<dbReference type="GO" id="GO:0016787">
    <property type="term" value="F:hydrolase activity"/>
    <property type="evidence" value="ECO:0007669"/>
    <property type="project" value="UniProtKB-KW"/>
</dbReference>
<proteinExistence type="inferred from homology"/>
<evidence type="ECO:0000256" key="3">
    <source>
        <dbReference type="ARBA" id="ARBA00022553"/>
    </source>
</evidence>
<dbReference type="InterPro" id="IPR010976">
    <property type="entry name" value="B-phosphoglucomutase_hydrolase"/>
</dbReference>
<dbReference type="AlphaFoldDB" id="A0A1I3V131"/>
<comment type="similarity">
    <text evidence="2">Belongs to the HAD-like hydrolase superfamily. CbbY/CbbZ/Gph/YieH family.</text>
</comment>
<dbReference type="SUPFAM" id="SSF56784">
    <property type="entry name" value="HAD-like"/>
    <property type="match status" value="1"/>
</dbReference>
<evidence type="ECO:0000256" key="1">
    <source>
        <dbReference type="ARBA" id="ARBA00001946"/>
    </source>
</evidence>
<name>A0A1I3V131_9ACTN</name>
<dbReference type="GO" id="GO:0046872">
    <property type="term" value="F:metal ion binding"/>
    <property type="evidence" value="ECO:0007669"/>
    <property type="project" value="UniProtKB-KW"/>
</dbReference>
<evidence type="ECO:0000256" key="6">
    <source>
        <dbReference type="ARBA" id="ARBA00023235"/>
    </source>
</evidence>
<keyword evidence="6" id="KW-0413">Isomerase</keyword>
<organism evidence="11 12">
    <name type="scientific">Streptosporangium canum</name>
    <dbReference type="NCBI Taxonomy" id="324952"/>
    <lineage>
        <taxon>Bacteria</taxon>
        <taxon>Bacillati</taxon>
        <taxon>Actinomycetota</taxon>
        <taxon>Actinomycetes</taxon>
        <taxon>Streptosporangiales</taxon>
        <taxon>Streptosporangiaceae</taxon>
        <taxon>Streptosporangium</taxon>
    </lineage>
</organism>
<dbReference type="GO" id="GO:0008801">
    <property type="term" value="F:beta-phosphoglucomutase activity"/>
    <property type="evidence" value="ECO:0007669"/>
    <property type="project" value="UniProtKB-EC"/>
</dbReference>
<dbReference type="PANTHER" id="PTHR46193">
    <property type="entry name" value="6-PHOSPHOGLUCONATE PHOSPHATASE"/>
    <property type="match status" value="1"/>
</dbReference>
<dbReference type="InterPro" id="IPR006439">
    <property type="entry name" value="HAD-SF_hydro_IA"/>
</dbReference>
<comment type="cofactor">
    <cofactor evidence="1">
        <name>Mg(2+)</name>
        <dbReference type="ChEBI" id="CHEBI:18420"/>
    </cofactor>
</comment>
<keyword evidence="5" id="KW-0460">Magnesium</keyword>
<keyword evidence="11" id="KW-0378">Hydrolase</keyword>
<evidence type="ECO:0000256" key="4">
    <source>
        <dbReference type="ARBA" id="ARBA00022723"/>
    </source>
</evidence>
<dbReference type="Gene3D" id="3.40.50.1000">
    <property type="entry name" value="HAD superfamily/HAD-like"/>
    <property type="match status" value="1"/>
</dbReference>
<dbReference type="EMBL" id="FOQY01000013">
    <property type="protein sequence ID" value="SFJ88659.1"/>
    <property type="molecule type" value="Genomic_DNA"/>
</dbReference>
<evidence type="ECO:0000313" key="11">
    <source>
        <dbReference type="EMBL" id="SFJ88659.1"/>
    </source>
</evidence>
<evidence type="ECO:0000256" key="10">
    <source>
        <dbReference type="ARBA" id="ARBA00044991"/>
    </source>
</evidence>
<dbReference type="Gene3D" id="1.10.150.240">
    <property type="entry name" value="Putative phosphatase, domain 2"/>
    <property type="match status" value="1"/>
</dbReference>
<dbReference type="EC" id="5.4.2.6" evidence="9"/>
<dbReference type="InterPro" id="IPR023198">
    <property type="entry name" value="PGP-like_dom2"/>
</dbReference>
<keyword evidence="7" id="KW-0119">Carbohydrate metabolism</keyword>
<dbReference type="SFLD" id="SFLDG01129">
    <property type="entry name" value="C1.5:_HAD__Beta-PGM__Phosphata"/>
    <property type="match status" value="1"/>
</dbReference>
<keyword evidence="4" id="KW-0479">Metal-binding</keyword>
<evidence type="ECO:0000256" key="2">
    <source>
        <dbReference type="ARBA" id="ARBA00006171"/>
    </source>
</evidence>
<dbReference type="InterPro" id="IPR023214">
    <property type="entry name" value="HAD_sf"/>
</dbReference>
<sequence>MAPSAVVNLERTAAVVFDTDGVITDTARGHAAAWKRVFDAFLRERAERSGERFRPFDPDEDYLRHVDGKSRADGVRGFLDSRGIAPDPDTVAELAARKDASFLAEIHEHGVAPFPSTVELVRELHRRGVRTAAVSASRNCAEVLRAAGVTDLFDVRVDGTDAARLGLAGKPDPALFLQAARQLGVPPGEAVVVEDSLAGVRAAGAGRFGVVVGVDRHGNGESLRAAGADLVVTDLAQLRLHGRRREPLAPHL</sequence>
<dbReference type="Proteomes" id="UP000199111">
    <property type="component" value="Unassembled WGS sequence"/>
</dbReference>
<evidence type="ECO:0000256" key="8">
    <source>
        <dbReference type="ARBA" id="ARBA00044926"/>
    </source>
</evidence>
<dbReference type="NCBIfam" id="TIGR01509">
    <property type="entry name" value="HAD-SF-IA-v3"/>
    <property type="match status" value="1"/>
</dbReference>
<evidence type="ECO:0000256" key="5">
    <source>
        <dbReference type="ARBA" id="ARBA00022842"/>
    </source>
</evidence>
<protein>
    <recommendedName>
        <fullName evidence="10">Beta-phosphoglucomutase</fullName>
        <ecNumber evidence="9">5.4.2.6</ecNumber>
    </recommendedName>
</protein>
<dbReference type="SFLD" id="SFLDS00003">
    <property type="entry name" value="Haloacid_Dehalogenase"/>
    <property type="match status" value="1"/>
</dbReference>
<dbReference type="InterPro" id="IPR036412">
    <property type="entry name" value="HAD-like_sf"/>
</dbReference>
<dbReference type="NCBIfam" id="TIGR02009">
    <property type="entry name" value="PGMB-YQAB-SF"/>
    <property type="match status" value="1"/>
</dbReference>
<keyword evidence="12" id="KW-1185">Reference proteome</keyword>
<dbReference type="InterPro" id="IPR051600">
    <property type="entry name" value="Beta-PGM-like"/>
</dbReference>
<evidence type="ECO:0000256" key="7">
    <source>
        <dbReference type="ARBA" id="ARBA00023277"/>
    </source>
</evidence>
<dbReference type="RefSeq" id="WP_093888639.1">
    <property type="nucleotide sequence ID" value="NZ_FOQY01000013.1"/>
</dbReference>
<accession>A0A1I3V131</accession>
<evidence type="ECO:0000313" key="12">
    <source>
        <dbReference type="Proteomes" id="UP000199111"/>
    </source>
</evidence>
<reference evidence="12" key="1">
    <citation type="submission" date="2016-10" db="EMBL/GenBank/DDBJ databases">
        <authorList>
            <person name="Varghese N."/>
            <person name="Submissions S."/>
        </authorList>
    </citation>
    <scope>NUCLEOTIDE SEQUENCE [LARGE SCALE GENOMIC DNA]</scope>
    <source>
        <strain evidence="12">CGMCC 4.2126</strain>
    </source>
</reference>
<dbReference type="PANTHER" id="PTHR46193:SF18">
    <property type="entry name" value="HEXITOL PHOSPHATASE B"/>
    <property type="match status" value="1"/>
</dbReference>
<dbReference type="Pfam" id="PF00702">
    <property type="entry name" value="Hydrolase"/>
    <property type="match status" value="1"/>
</dbReference>
<dbReference type="GeneID" id="96299892"/>
<keyword evidence="3" id="KW-0597">Phosphoprotein</keyword>